<keyword evidence="2" id="KW-1185">Reference proteome</keyword>
<accession>A0A2N3YJJ6</accession>
<reference evidence="1 2" key="1">
    <citation type="submission" date="2017-12" db="EMBL/GenBank/DDBJ databases">
        <title>Sequencing the genomes of 1000 Actinobacteria strains.</title>
        <authorList>
            <person name="Klenk H.-P."/>
        </authorList>
    </citation>
    <scope>NUCLEOTIDE SEQUENCE [LARGE SCALE GENOMIC DNA]</scope>
    <source>
        <strain evidence="1 2">DSM 12806</strain>
    </source>
</reference>
<organism evidence="1 2">
    <name type="scientific">Phycicoccus duodecadis</name>
    <dbReference type="NCBI Taxonomy" id="173053"/>
    <lineage>
        <taxon>Bacteria</taxon>
        <taxon>Bacillati</taxon>
        <taxon>Actinomycetota</taxon>
        <taxon>Actinomycetes</taxon>
        <taxon>Micrococcales</taxon>
        <taxon>Intrasporangiaceae</taxon>
        <taxon>Phycicoccus</taxon>
    </lineage>
</organism>
<dbReference type="Proteomes" id="UP000233781">
    <property type="component" value="Unassembled WGS sequence"/>
</dbReference>
<dbReference type="Pfam" id="PF11387">
    <property type="entry name" value="DUF2795"/>
    <property type="match status" value="1"/>
</dbReference>
<name>A0A2N3YJJ6_9MICO</name>
<proteinExistence type="predicted"/>
<dbReference type="InterPro" id="IPR021527">
    <property type="entry name" value="DUF2795"/>
</dbReference>
<evidence type="ECO:0000313" key="1">
    <source>
        <dbReference type="EMBL" id="PKW26989.1"/>
    </source>
</evidence>
<gene>
    <name evidence="1" type="ORF">ATL31_1818</name>
</gene>
<sequence length="88" mass="9547">MTMVDDTRGTGDVSADVALAADLADLRHALQDHPFPASQDDLIAACLARHEPTRLACRLSRLPRERRYATLDELLDDVAAVAALPAPR</sequence>
<evidence type="ECO:0000313" key="2">
    <source>
        <dbReference type="Proteomes" id="UP000233781"/>
    </source>
</evidence>
<dbReference type="AlphaFoldDB" id="A0A2N3YJJ6"/>
<comment type="caution">
    <text evidence="1">The sequence shown here is derived from an EMBL/GenBank/DDBJ whole genome shotgun (WGS) entry which is preliminary data.</text>
</comment>
<dbReference type="OrthoDB" id="5519961at2"/>
<protein>
    <submittedName>
        <fullName evidence="1">Uncharacterized protein DUF2795</fullName>
    </submittedName>
</protein>
<dbReference type="RefSeq" id="WP_101395474.1">
    <property type="nucleotide sequence ID" value="NZ_PJNE01000001.1"/>
</dbReference>
<dbReference type="EMBL" id="PJNE01000001">
    <property type="protein sequence ID" value="PKW26989.1"/>
    <property type="molecule type" value="Genomic_DNA"/>
</dbReference>